<reference evidence="3 4" key="1">
    <citation type="journal article" date="2018" name="Evol. Lett.">
        <title>Horizontal gene cluster transfer increased hallucinogenic mushroom diversity.</title>
        <authorList>
            <person name="Reynolds H.T."/>
            <person name="Vijayakumar V."/>
            <person name="Gluck-Thaler E."/>
            <person name="Korotkin H.B."/>
            <person name="Matheny P.B."/>
            <person name="Slot J.C."/>
        </authorList>
    </citation>
    <scope>NUCLEOTIDE SEQUENCE [LARGE SCALE GENOMIC DNA]</scope>
    <source>
        <strain evidence="3 4">2631</strain>
    </source>
</reference>
<dbReference type="Proteomes" id="UP000283269">
    <property type="component" value="Unassembled WGS sequence"/>
</dbReference>
<comment type="caution">
    <text evidence="3">The sequence shown here is derived from an EMBL/GenBank/DDBJ whole genome shotgun (WGS) entry which is preliminary data.</text>
</comment>
<organism evidence="3 4">
    <name type="scientific">Psilocybe cyanescens</name>
    <dbReference type="NCBI Taxonomy" id="93625"/>
    <lineage>
        <taxon>Eukaryota</taxon>
        <taxon>Fungi</taxon>
        <taxon>Dikarya</taxon>
        <taxon>Basidiomycota</taxon>
        <taxon>Agaricomycotina</taxon>
        <taxon>Agaricomycetes</taxon>
        <taxon>Agaricomycetidae</taxon>
        <taxon>Agaricales</taxon>
        <taxon>Agaricineae</taxon>
        <taxon>Strophariaceae</taxon>
        <taxon>Psilocybe</taxon>
    </lineage>
</organism>
<evidence type="ECO:0000313" key="3">
    <source>
        <dbReference type="EMBL" id="PPQ84396.1"/>
    </source>
</evidence>
<feature type="region of interest" description="Disordered" evidence="2">
    <location>
        <begin position="391"/>
        <end position="418"/>
    </location>
</feature>
<feature type="compositionally biased region" description="Polar residues" evidence="2">
    <location>
        <begin position="522"/>
        <end position="535"/>
    </location>
</feature>
<feature type="coiled-coil region" evidence="1">
    <location>
        <begin position="166"/>
        <end position="235"/>
    </location>
</feature>
<evidence type="ECO:0000256" key="2">
    <source>
        <dbReference type="SAM" id="MobiDB-lite"/>
    </source>
</evidence>
<feature type="region of interest" description="Disordered" evidence="2">
    <location>
        <begin position="645"/>
        <end position="683"/>
    </location>
</feature>
<feature type="region of interest" description="Disordered" evidence="2">
    <location>
        <begin position="565"/>
        <end position="584"/>
    </location>
</feature>
<dbReference type="OrthoDB" id="10613344at2759"/>
<gene>
    <name evidence="3" type="ORF">CVT25_012495</name>
</gene>
<sequence>MDITHRGYLGAGALCRACFEPFGRLEDRKSPYSIQCGHTLCLRYWHNNVVDIYAHSCLNDGRPNCQICGAGYDALMFSRLCNLGVNGPPQPPIYTNIQRGDWLQEAMSEVNAITGLHYMRHLYDTTRSFLDLQPGSQFRDLSISSGLLKIAIDSKCSGQNTQTQLTHDLSGQIDTLNNENNFLRRQLEEMDDERKYIEDHIGGLMRRDPLMESEVVDFRREMNDLREQVIQLHRAHDSDLFIPPLPENLATPEIQIQPASRPPSPSRSSLGSRSPPGSKSPSPLILWSPTHYGHRVETQYGTGTAIHSFERSDDSNTLGIHSFEQISAMPELAPSSASDSDWSPPPSPRRSHVSTGAGSDDEESEGGPEEPIRIVGSSAPLYQTLFGHERQEVDASGSPNERDTSLRPQAIYSGTNNSSTVRFQFPEEEYPGSASFAITAPNSPAATDMSMMTSSIRLLRTPEHEEQRTRFDLASRLTSPNPVDDRSSPSIPPSPSMYMDNLLNEVNNYLPLPDAVFSSAQNVNSGTSGKVSTPSLRPGIADNATSRIRPRGGPPSTMSRALVRSRSTPSLRHSSSSSYLAVPSSTPDFAVLTSNRRLTRIATVLLEVLVHLMATSSISLDWEEVQSSIYEGMREDERQTLRGMLDVETVSTPEVPPTRPSSRGHRRHRSESPEPPQRCWTPS</sequence>
<evidence type="ECO:0000256" key="1">
    <source>
        <dbReference type="SAM" id="Coils"/>
    </source>
</evidence>
<keyword evidence="1" id="KW-0175">Coiled coil</keyword>
<feature type="compositionally biased region" description="Low complexity" evidence="2">
    <location>
        <begin position="333"/>
        <end position="342"/>
    </location>
</feature>
<feature type="region of interest" description="Disordered" evidence="2">
    <location>
        <begin position="522"/>
        <end position="560"/>
    </location>
</feature>
<name>A0A409X0Z1_PSICY</name>
<feature type="region of interest" description="Disordered" evidence="2">
    <location>
        <begin position="332"/>
        <end position="373"/>
    </location>
</feature>
<dbReference type="InParanoid" id="A0A409X0Z1"/>
<proteinExistence type="predicted"/>
<feature type="compositionally biased region" description="Acidic residues" evidence="2">
    <location>
        <begin position="359"/>
        <end position="368"/>
    </location>
</feature>
<feature type="region of interest" description="Disordered" evidence="2">
    <location>
        <begin position="461"/>
        <end position="493"/>
    </location>
</feature>
<dbReference type="EMBL" id="NHYD01002880">
    <property type="protein sequence ID" value="PPQ84396.1"/>
    <property type="molecule type" value="Genomic_DNA"/>
</dbReference>
<protein>
    <submittedName>
        <fullName evidence="3">Uncharacterized protein</fullName>
    </submittedName>
</protein>
<dbReference type="AlphaFoldDB" id="A0A409X0Z1"/>
<evidence type="ECO:0000313" key="4">
    <source>
        <dbReference type="Proteomes" id="UP000283269"/>
    </source>
</evidence>
<feature type="compositionally biased region" description="Basic and acidic residues" evidence="2">
    <location>
        <begin position="461"/>
        <end position="473"/>
    </location>
</feature>
<keyword evidence="4" id="KW-1185">Reference proteome</keyword>
<feature type="region of interest" description="Disordered" evidence="2">
    <location>
        <begin position="256"/>
        <end position="286"/>
    </location>
</feature>
<accession>A0A409X0Z1</accession>
<dbReference type="Gene3D" id="6.10.250.3110">
    <property type="match status" value="1"/>
</dbReference>
<feature type="compositionally biased region" description="Low complexity" evidence="2">
    <location>
        <begin position="266"/>
        <end position="284"/>
    </location>
</feature>